<reference evidence="2" key="1">
    <citation type="submission" date="2018-02" db="EMBL/GenBank/DDBJ databases">
        <title>Rhizophora mucronata_Transcriptome.</title>
        <authorList>
            <person name="Meera S.P."/>
            <person name="Sreeshan A."/>
            <person name="Augustine A."/>
        </authorList>
    </citation>
    <scope>NUCLEOTIDE SEQUENCE</scope>
    <source>
        <tissue evidence="2">Leaf</tissue>
    </source>
</reference>
<proteinExistence type="predicted"/>
<dbReference type="AlphaFoldDB" id="A0A2P2M7L9"/>
<protein>
    <submittedName>
        <fullName evidence="2">Uncharacterized protein</fullName>
    </submittedName>
</protein>
<sequence>MSFSITTVRRRTKSYQTRRTLHKRNFS</sequence>
<dbReference type="EMBL" id="GGEC01045747">
    <property type="protein sequence ID" value="MBX26231.1"/>
    <property type="molecule type" value="Transcribed_RNA"/>
</dbReference>
<organism evidence="2">
    <name type="scientific">Rhizophora mucronata</name>
    <name type="common">Asiatic mangrove</name>
    <dbReference type="NCBI Taxonomy" id="61149"/>
    <lineage>
        <taxon>Eukaryota</taxon>
        <taxon>Viridiplantae</taxon>
        <taxon>Streptophyta</taxon>
        <taxon>Embryophyta</taxon>
        <taxon>Tracheophyta</taxon>
        <taxon>Spermatophyta</taxon>
        <taxon>Magnoliopsida</taxon>
        <taxon>eudicotyledons</taxon>
        <taxon>Gunneridae</taxon>
        <taxon>Pentapetalae</taxon>
        <taxon>rosids</taxon>
        <taxon>fabids</taxon>
        <taxon>Malpighiales</taxon>
        <taxon>Rhizophoraceae</taxon>
        <taxon>Rhizophora</taxon>
    </lineage>
</organism>
<name>A0A2P2M7L9_RHIMU</name>
<feature type="region of interest" description="Disordered" evidence="1">
    <location>
        <begin position="1"/>
        <end position="27"/>
    </location>
</feature>
<evidence type="ECO:0000256" key="1">
    <source>
        <dbReference type="SAM" id="MobiDB-lite"/>
    </source>
</evidence>
<evidence type="ECO:0000313" key="2">
    <source>
        <dbReference type="EMBL" id="MBX26231.1"/>
    </source>
</evidence>
<accession>A0A2P2M7L9</accession>